<dbReference type="GO" id="GO:0005576">
    <property type="term" value="C:extracellular region"/>
    <property type="evidence" value="ECO:0007669"/>
    <property type="project" value="UniProtKB-SubCell"/>
</dbReference>
<organism evidence="5 6">
    <name type="scientific">Metarhizium guizhouense (strain ARSEF 977)</name>
    <dbReference type="NCBI Taxonomy" id="1276136"/>
    <lineage>
        <taxon>Eukaryota</taxon>
        <taxon>Fungi</taxon>
        <taxon>Dikarya</taxon>
        <taxon>Ascomycota</taxon>
        <taxon>Pezizomycotina</taxon>
        <taxon>Sordariomycetes</taxon>
        <taxon>Hypocreomycetidae</taxon>
        <taxon>Hypocreales</taxon>
        <taxon>Clavicipitaceae</taxon>
        <taxon>Metarhizium</taxon>
    </lineage>
</organism>
<evidence type="ECO:0000256" key="3">
    <source>
        <dbReference type="ARBA" id="ARBA00022525"/>
    </source>
</evidence>
<protein>
    <submittedName>
        <fullName evidence="5">Major royal jelly protein</fullName>
    </submittedName>
</protein>
<reference evidence="5 6" key="1">
    <citation type="journal article" date="2014" name="Proc. Natl. Acad. Sci. U.S.A.">
        <title>Trajectory and genomic determinants of fungal-pathogen speciation and host adaptation.</title>
        <authorList>
            <person name="Hu X."/>
            <person name="Xiao G."/>
            <person name="Zheng P."/>
            <person name="Shang Y."/>
            <person name="Su Y."/>
            <person name="Zhang X."/>
            <person name="Liu X."/>
            <person name="Zhan S."/>
            <person name="St Leger R.J."/>
            <person name="Wang C."/>
        </authorList>
    </citation>
    <scope>NUCLEOTIDE SEQUENCE [LARGE SCALE GENOMIC DNA]</scope>
    <source>
        <strain evidence="5 6">ARSEF 977</strain>
    </source>
</reference>
<feature type="signal peptide" evidence="4">
    <location>
        <begin position="1"/>
        <end position="21"/>
    </location>
</feature>
<dbReference type="Proteomes" id="UP000031192">
    <property type="component" value="Unassembled WGS sequence"/>
</dbReference>
<name>A0A0B4GSC7_METGA</name>
<dbReference type="EMBL" id="AZNH01000081">
    <property type="protein sequence ID" value="KID82562.1"/>
    <property type="molecule type" value="Genomic_DNA"/>
</dbReference>
<dbReference type="PANTHER" id="PTHR10009">
    <property type="entry name" value="PROTEIN YELLOW-RELATED"/>
    <property type="match status" value="1"/>
</dbReference>
<dbReference type="HOGENOM" id="CLU_354535_0_0_1"/>
<gene>
    <name evidence="5" type="ORF">MGU_10104</name>
</gene>
<evidence type="ECO:0000256" key="2">
    <source>
        <dbReference type="ARBA" id="ARBA00009127"/>
    </source>
</evidence>
<evidence type="ECO:0000313" key="6">
    <source>
        <dbReference type="Proteomes" id="UP000031192"/>
    </source>
</evidence>
<accession>A0A0B4GSC7</accession>
<sequence>MGNRTMSLTSWALSLAWAATAERQVLTDPGIYGPPLEIAHYYTGQMPTGIAVSRESRLFSTYPACLDPNNTNTIQTPYKFQVAELMPDGSEVPYPSVEINTPPGGALNMSTNPPTSANYADYFIGCQSVVVDNKNVLYILDAGRAIDPQTSVLLNAVPGGPKVVSVDLSTNEIVRTYTFPGSVVYGDSFLNDIRVDRTPGLSGLSGGGEEGVAYITDSSFEGRNGLVILDLTSGESWRHLDNDPRLRPQQQFLPFVHGSPVMFGSYNQYSRATVGSDGIALSADGKDLYFSVISGRELWSVPTAALRARDAHSELVVQASVSTKGQKGVGDGMETDSNGIIYTGHVEQEAIVSYSPGNATVQTFLRDPRINWVDTLSVGWDGSLYFTVNQVHLMPGFYPGTERRQHPQKCISSRRECVYLVGRRDASSPGADATLAWPDIIEQACHEWKRSCKPPFPRLAIAAAPSWHNMPLADLRYMYHMALVDGMLALSGTSNMCLLWGEMRIMIQLATSFGFVAHTLAATSAERLAVLTKSQDAANDGARYRALALHGLSREIQLFSKSNADAILSAYLGCSFIMADYRAVMTVTKSIVLVAARMQPWSEQSAFRHLFDYDRLHRLQDVNDEPRPRPQNVATLLAKGVHALNKLSNCLRHNLHLAAVVRQLRDVLRLVDDKLDADVPTATQYRLIHPFISWYNRNEASSYVAISERDPAVLVFLLYKYSAFVSMAVALPATNLPLFTAIRFRAIVEINRAMEERAGLPCTGCNVFHQYHELATFPLLAMQVYRSHRAVY</sequence>
<evidence type="ECO:0000256" key="1">
    <source>
        <dbReference type="ARBA" id="ARBA00004613"/>
    </source>
</evidence>
<dbReference type="Pfam" id="PF03022">
    <property type="entry name" value="MRJP"/>
    <property type="match status" value="1"/>
</dbReference>
<dbReference type="InterPro" id="IPR011042">
    <property type="entry name" value="6-blade_b-propeller_TolB-like"/>
</dbReference>
<dbReference type="OrthoDB" id="7776143at2759"/>
<dbReference type="Gene3D" id="2.120.10.30">
    <property type="entry name" value="TolB, C-terminal domain"/>
    <property type="match status" value="1"/>
</dbReference>
<evidence type="ECO:0000256" key="4">
    <source>
        <dbReference type="SAM" id="SignalP"/>
    </source>
</evidence>
<keyword evidence="4" id="KW-0732">Signal</keyword>
<proteinExistence type="inferred from homology"/>
<feature type="chain" id="PRO_5002089085" evidence="4">
    <location>
        <begin position="22"/>
        <end position="792"/>
    </location>
</feature>
<dbReference type="PANTHER" id="PTHR10009:SF18">
    <property type="entry name" value="PROTEIN YELLOW-LIKE PROTEIN"/>
    <property type="match status" value="1"/>
</dbReference>
<evidence type="ECO:0000313" key="5">
    <source>
        <dbReference type="EMBL" id="KID82562.1"/>
    </source>
</evidence>
<keyword evidence="3" id="KW-0964">Secreted</keyword>
<comment type="subcellular location">
    <subcellularLocation>
        <location evidence="1">Secreted</location>
    </subcellularLocation>
</comment>
<comment type="similarity">
    <text evidence="2">Belongs to the major royal jelly protein family.</text>
</comment>
<dbReference type="SUPFAM" id="SSF101898">
    <property type="entry name" value="NHL repeat"/>
    <property type="match status" value="1"/>
</dbReference>
<comment type="caution">
    <text evidence="5">The sequence shown here is derived from an EMBL/GenBank/DDBJ whole genome shotgun (WGS) entry which is preliminary data.</text>
</comment>
<dbReference type="InterPro" id="IPR017996">
    <property type="entry name" value="MRJP/yellow-related"/>
</dbReference>
<dbReference type="AlphaFoldDB" id="A0A0B4GSC7"/>
<keyword evidence="6" id="KW-1185">Reference proteome</keyword>